<evidence type="ECO:0000259" key="7">
    <source>
        <dbReference type="PROSITE" id="PS51462"/>
    </source>
</evidence>
<dbReference type="InterPro" id="IPR049734">
    <property type="entry name" value="NudC-like_C"/>
</dbReference>
<evidence type="ECO:0000256" key="6">
    <source>
        <dbReference type="ARBA" id="ARBA00023027"/>
    </source>
</evidence>
<dbReference type="AlphaFoldDB" id="A0A4V3EU16"/>
<evidence type="ECO:0000256" key="3">
    <source>
        <dbReference type="ARBA" id="ARBA00022723"/>
    </source>
</evidence>
<dbReference type="PANTHER" id="PTHR11383">
    <property type="entry name" value="NUCLEOSIDE DIPHOSPHATE-LINKED MOIETY X MOTIF 13"/>
    <property type="match status" value="1"/>
</dbReference>
<dbReference type="Pfam" id="PF00293">
    <property type="entry name" value="NUDIX"/>
    <property type="match status" value="1"/>
</dbReference>
<protein>
    <recommendedName>
        <fullName evidence="2">NAD(+) diphosphatase</fullName>
        <ecNumber evidence="2">3.6.1.22</ecNumber>
    </recommendedName>
</protein>
<dbReference type="PANTHER" id="PTHR11383:SF3">
    <property type="entry name" value="NAD(P)H PYROPHOSPHATASE NUDT13, MITOCHONDRIAL"/>
    <property type="match status" value="1"/>
</dbReference>
<comment type="cofactor">
    <cofactor evidence="1">
        <name>Mg(2+)</name>
        <dbReference type="ChEBI" id="CHEBI:18420"/>
    </cofactor>
</comment>
<dbReference type="Pfam" id="PF09297">
    <property type="entry name" value="Zn_ribbon_NUD"/>
    <property type="match status" value="1"/>
</dbReference>
<keyword evidence="5" id="KW-0460">Magnesium</keyword>
<dbReference type="Pfam" id="PF09296">
    <property type="entry name" value="NUDIX-like"/>
    <property type="match status" value="1"/>
</dbReference>
<dbReference type="Gene3D" id="3.90.79.20">
    <property type="match status" value="1"/>
</dbReference>
<dbReference type="SUPFAM" id="SSF55811">
    <property type="entry name" value="Nudix"/>
    <property type="match status" value="2"/>
</dbReference>
<accession>A0A4V3EU16</accession>
<dbReference type="InterPro" id="IPR020084">
    <property type="entry name" value="NUDIX_hydrolase_CS"/>
</dbReference>
<name>A0A4V3EU16_9CLOT</name>
<dbReference type="InterPro" id="IPR015376">
    <property type="entry name" value="Znr_NADH_PPase"/>
</dbReference>
<gene>
    <name evidence="8" type="ORF">EDD71_10742</name>
</gene>
<evidence type="ECO:0000313" key="8">
    <source>
        <dbReference type="EMBL" id="TDT61317.1"/>
    </source>
</evidence>
<evidence type="ECO:0000256" key="5">
    <source>
        <dbReference type="ARBA" id="ARBA00022842"/>
    </source>
</evidence>
<dbReference type="EC" id="3.6.1.22" evidence="2"/>
<evidence type="ECO:0000256" key="2">
    <source>
        <dbReference type="ARBA" id="ARBA00012381"/>
    </source>
</evidence>
<dbReference type="InterPro" id="IPR015375">
    <property type="entry name" value="NADH_PPase-like_N"/>
</dbReference>
<dbReference type="PROSITE" id="PS00893">
    <property type="entry name" value="NUDIX_BOX"/>
    <property type="match status" value="1"/>
</dbReference>
<dbReference type="RefSeq" id="WP_133627797.1">
    <property type="nucleotide sequence ID" value="NZ_SOAZ01000007.1"/>
</dbReference>
<dbReference type="GO" id="GO:0046872">
    <property type="term" value="F:metal ion binding"/>
    <property type="evidence" value="ECO:0007669"/>
    <property type="project" value="UniProtKB-KW"/>
</dbReference>
<dbReference type="NCBIfam" id="NF001299">
    <property type="entry name" value="PRK00241.1"/>
    <property type="match status" value="1"/>
</dbReference>
<organism evidence="8 9">
    <name type="scientific">Fonticella tunisiensis</name>
    <dbReference type="NCBI Taxonomy" id="1096341"/>
    <lineage>
        <taxon>Bacteria</taxon>
        <taxon>Bacillati</taxon>
        <taxon>Bacillota</taxon>
        <taxon>Clostridia</taxon>
        <taxon>Eubacteriales</taxon>
        <taxon>Clostridiaceae</taxon>
        <taxon>Fonticella</taxon>
    </lineage>
</organism>
<dbReference type="EMBL" id="SOAZ01000007">
    <property type="protein sequence ID" value="TDT61317.1"/>
    <property type="molecule type" value="Genomic_DNA"/>
</dbReference>
<dbReference type="OrthoDB" id="9787476at2"/>
<comment type="caution">
    <text evidence="8">The sequence shown here is derived from an EMBL/GenBank/DDBJ whole genome shotgun (WGS) entry which is preliminary data.</text>
</comment>
<dbReference type="Gene3D" id="3.90.79.10">
    <property type="entry name" value="Nucleoside Triphosphate Pyrophosphohydrolase"/>
    <property type="match status" value="1"/>
</dbReference>
<keyword evidence="6" id="KW-0520">NAD</keyword>
<keyword evidence="4" id="KW-0378">Hydrolase</keyword>
<dbReference type="CDD" id="cd03429">
    <property type="entry name" value="NUDIX_NADH_pyrophosphatase_Nudt13"/>
    <property type="match status" value="1"/>
</dbReference>
<feature type="domain" description="Nudix hydrolase" evidence="7">
    <location>
        <begin position="150"/>
        <end position="275"/>
    </location>
</feature>
<sequence>MIESGDYLRFVPGFNPDLNKNSEDMWFILNGDKILVKIIDSKVVFPNYEDVCKLNIEYTESEYIGTFDSIKCFAADASGGNAEYGKFVFKEPRFLLSILDQQTFSVCSRAMQIINWDRTHKYCGRCGSLNERKSDERAKICPNCGFTTYPSISPAIIVAIVKDDQILLAHNRNFSSNMYSVIAGFLEYGEVFEDCVRREVAEEVGIRVKNIKYFGSQPWPFPNSFMVAFTAEYDGGEIEVDGVEISDAGWYRADELPCIPAKGSAARKLIDWFVENYS</sequence>
<dbReference type="Proteomes" id="UP000295325">
    <property type="component" value="Unassembled WGS sequence"/>
</dbReference>
<evidence type="ECO:0000256" key="4">
    <source>
        <dbReference type="ARBA" id="ARBA00022801"/>
    </source>
</evidence>
<proteinExistence type="predicted"/>
<evidence type="ECO:0000313" key="9">
    <source>
        <dbReference type="Proteomes" id="UP000295325"/>
    </source>
</evidence>
<keyword evidence="9" id="KW-1185">Reference proteome</keyword>
<keyword evidence="3" id="KW-0479">Metal-binding</keyword>
<dbReference type="PROSITE" id="PS51462">
    <property type="entry name" value="NUDIX"/>
    <property type="match status" value="1"/>
</dbReference>
<evidence type="ECO:0000256" key="1">
    <source>
        <dbReference type="ARBA" id="ARBA00001946"/>
    </source>
</evidence>
<dbReference type="InterPro" id="IPR000086">
    <property type="entry name" value="NUDIX_hydrolase_dom"/>
</dbReference>
<dbReference type="GO" id="GO:0016787">
    <property type="term" value="F:hydrolase activity"/>
    <property type="evidence" value="ECO:0007669"/>
    <property type="project" value="UniProtKB-KW"/>
</dbReference>
<reference evidence="8 9" key="1">
    <citation type="submission" date="2019-03" db="EMBL/GenBank/DDBJ databases">
        <title>Genomic Encyclopedia of Type Strains, Phase IV (KMG-IV): sequencing the most valuable type-strain genomes for metagenomic binning, comparative biology and taxonomic classification.</title>
        <authorList>
            <person name="Goeker M."/>
        </authorList>
    </citation>
    <scope>NUCLEOTIDE SEQUENCE [LARGE SCALE GENOMIC DNA]</scope>
    <source>
        <strain evidence="8 9">DSM 24455</strain>
    </source>
</reference>
<dbReference type="InterPro" id="IPR015797">
    <property type="entry name" value="NUDIX_hydrolase-like_dom_sf"/>
</dbReference>